<protein>
    <submittedName>
        <fullName evidence="1">Uncharacterized protein</fullName>
    </submittedName>
</protein>
<name>A0A645DNC9_9ZZZZ</name>
<accession>A0A645DNC9</accession>
<comment type="caution">
    <text evidence="1">The sequence shown here is derived from an EMBL/GenBank/DDBJ whole genome shotgun (WGS) entry which is preliminary data.</text>
</comment>
<organism evidence="1">
    <name type="scientific">bioreactor metagenome</name>
    <dbReference type="NCBI Taxonomy" id="1076179"/>
    <lineage>
        <taxon>unclassified sequences</taxon>
        <taxon>metagenomes</taxon>
        <taxon>ecological metagenomes</taxon>
    </lineage>
</organism>
<proteinExistence type="predicted"/>
<reference evidence="1" key="1">
    <citation type="submission" date="2019-08" db="EMBL/GenBank/DDBJ databases">
        <authorList>
            <person name="Kucharzyk K."/>
            <person name="Murdoch R.W."/>
            <person name="Higgins S."/>
            <person name="Loffler F."/>
        </authorList>
    </citation>
    <scope>NUCLEOTIDE SEQUENCE</scope>
</reference>
<evidence type="ECO:0000313" key="1">
    <source>
        <dbReference type="EMBL" id="MPM90303.1"/>
    </source>
</evidence>
<dbReference type="AlphaFoldDB" id="A0A645DNC9"/>
<sequence>MNNQANAIKPVTKISIPATLLAIKVGETVRIPSRTIRAGSIRAAASRLEQAKRARFIVTEQGLVNETQVTRLK</sequence>
<gene>
    <name evidence="1" type="ORF">SDC9_137424</name>
</gene>
<dbReference type="EMBL" id="VSSQ01037579">
    <property type="protein sequence ID" value="MPM90303.1"/>
    <property type="molecule type" value="Genomic_DNA"/>
</dbReference>